<sequence>MVVKGTVRRDGRQLWRKLQSQYMHKLGILGQLWTEDGSGTGDGDNCCGKFKALVKKCDYHVSCCRIFWGSCILETGLGQEMGKSCGSNTSEEKWINWVFWDSLGDSGGEEVKNLKRTWEGVKDFKRTSGAKDFKRTSEGMKNFKRTSVKGTSEGVNDLKRNAPSLSKNWICEWIMSRGRPDWQVGIALALSFIEFFQTWVTCQFCHSPVIVCHPTLSPANVHCGPAPWHCGLRHLPRTHVTECALVRSYNLKQKHLGPRHHSQLKQKHLCQPVELLEVPSLSENKAAEMVSTSKGFVSLPFKRILKGKLQEEIEGIHAIIASL</sequence>
<proteinExistence type="predicted"/>
<protein>
    <submittedName>
        <fullName evidence="1">Uncharacterized protein</fullName>
    </submittedName>
</protein>
<organism evidence="1 2">
    <name type="scientific">Periplaneta americana</name>
    <name type="common">American cockroach</name>
    <name type="synonym">Blatta americana</name>
    <dbReference type="NCBI Taxonomy" id="6978"/>
    <lineage>
        <taxon>Eukaryota</taxon>
        <taxon>Metazoa</taxon>
        <taxon>Ecdysozoa</taxon>
        <taxon>Arthropoda</taxon>
        <taxon>Hexapoda</taxon>
        <taxon>Insecta</taxon>
        <taxon>Pterygota</taxon>
        <taxon>Neoptera</taxon>
        <taxon>Polyneoptera</taxon>
        <taxon>Dictyoptera</taxon>
        <taxon>Blattodea</taxon>
        <taxon>Blattoidea</taxon>
        <taxon>Blattidae</taxon>
        <taxon>Blattinae</taxon>
        <taxon>Periplaneta</taxon>
    </lineage>
</organism>
<dbReference type="Proteomes" id="UP001148838">
    <property type="component" value="Unassembled WGS sequence"/>
</dbReference>
<name>A0ABQ8S738_PERAM</name>
<comment type="caution">
    <text evidence="1">The sequence shown here is derived from an EMBL/GenBank/DDBJ whole genome shotgun (WGS) entry which is preliminary data.</text>
</comment>
<reference evidence="1 2" key="1">
    <citation type="journal article" date="2022" name="Allergy">
        <title>Genome assembly and annotation of Periplaneta americana reveal a comprehensive cockroach allergen profile.</title>
        <authorList>
            <person name="Wang L."/>
            <person name="Xiong Q."/>
            <person name="Saelim N."/>
            <person name="Wang L."/>
            <person name="Nong W."/>
            <person name="Wan A.T."/>
            <person name="Shi M."/>
            <person name="Liu X."/>
            <person name="Cao Q."/>
            <person name="Hui J.H.L."/>
            <person name="Sookrung N."/>
            <person name="Leung T.F."/>
            <person name="Tungtrongchitr A."/>
            <person name="Tsui S.K.W."/>
        </authorList>
    </citation>
    <scope>NUCLEOTIDE SEQUENCE [LARGE SCALE GENOMIC DNA]</scope>
    <source>
        <strain evidence="1">PWHHKU_190912</strain>
    </source>
</reference>
<keyword evidence="2" id="KW-1185">Reference proteome</keyword>
<evidence type="ECO:0000313" key="1">
    <source>
        <dbReference type="EMBL" id="KAJ4429472.1"/>
    </source>
</evidence>
<accession>A0ABQ8S738</accession>
<evidence type="ECO:0000313" key="2">
    <source>
        <dbReference type="Proteomes" id="UP001148838"/>
    </source>
</evidence>
<dbReference type="EMBL" id="JAJSOF020000033">
    <property type="protein sequence ID" value="KAJ4429472.1"/>
    <property type="molecule type" value="Genomic_DNA"/>
</dbReference>
<gene>
    <name evidence="1" type="ORF">ANN_21641</name>
</gene>